<name>A0A512DAL3_9CELL</name>
<dbReference type="Gene3D" id="2.170.150.40">
    <property type="entry name" value="Domain of unknown function (DUF427)"/>
    <property type="match status" value="1"/>
</dbReference>
<dbReference type="InterPro" id="IPR038694">
    <property type="entry name" value="DUF427_sf"/>
</dbReference>
<comment type="caution">
    <text evidence="2">The sequence shown here is derived from an EMBL/GenBank/DDBJ whole genome shotgun (WGS) entry which is preliminary data.</text>
</comment>
<proteinExistence type="predicted"/>
<sequence>MWDYPRPPAVRPSSEHVVVRLGTTVVADTRRALRVLETSHPPTYYLPLADVAEGALVPLDAPTTVCEFKGRATYADVVGRDGDGSPVVARAAAWTYPEPAARYTELVGHVALYPGRMTLCTVDGEPVVAQAGDFYGGWRTRRVVGPFKGEAGTRAW</sequence>
<dbReference type="PANTHER" id="PTHR43058:SF1">
    <property type="entry name" value="DUF427 DOMAIN-CONTAINING PROTEIN"/>
    <property type="match status" value="1"/>
</dbReference>
<dbReference type="AlphaFoldDB" id="A0A512DAL3"/>
<dbReference type="InterPro" id="IPR007361">
    <property type="entry name" value="DUF427"/>
</dbReference>
<organism evidence="2 3">
    <name type="scientific">Cellulomonas aerilata</name>
    <dbReference type="NCBI Taxonomy" id="515326"/>
    <lineage>
        <taxon>Bacteria</taxon>
        <taxon>Bacillati</taxon>
        <taxon>Actinomycetota</taxon>
        <taxon>Actinomycetes</taxon>
        <taxon>Micrococcales</taxon>
        <taxon>Cellulomonadaceae</taxon>
        <taxon>Cellulomonas</taxon>
    </lineage>
</organism>
<dbReference type="PANTHER" id="PTHR43058">
    <property type="entry name" value="SLR0655 PROTEIN"/>
    <property type="match status" value="1"/>
</dbReference>
<gene>
    <name evidence="2" type="ORF">CAE01nite_10050</name>
</gene>
<dbReference type="Pfam" id="PF04248">
    <property type="entry name" value="NTP_transf_9"/>
    <property type="match status" value="1"/>
</dbReference>
<evidence type="ECO:0000313" key="2">
    <source>
        <dbReference type="EMBL" id="GEO33280.1"/>
    </source>
</evidence>
<feature type="domain" description="DUF427" evidence="1">
    <location>
        <begin position="17"/>
        <end position="114"/>
    </location>
</feature>
<evidence type="ECO:0000313" key="3">
    <source>
        <dbReference type="Proteomes" id="UP000321181"/>
    </source>
</evidence>
<reference evidence="2 3" key="1">
    <citation type="submission" date="2019-07" db="EMBL/GenBank/DDBJ databases">
        <title>Whole genome shotgun sequence of Cellulomonas aerilata NBRC 106308.</title>
        <authorList>
            <person name="Hosoyama A."/>
            <person name="Uohara A."/>
            <person name="Ohji S."/>
            <person name="Ichikawa N."/>
        </authorList>
    </citation>
    <scope>NUCLEOTIDE SEQUENCE [LARGE SCALE GENOMIC DNA]</scope>
    <source>
        <strain evidence="2 3">NBRC 106308</strain>
    </source>
</reference>
<accession>A0A512DAL3</accession>
<dbReference type="Proteomes" id="UP000321181">
    <property type="component" value="Unassembled WGS sequence"/>
</dbReference>
<protein>
    <recommendedName>
        <fullName evidence="1">DUF427 domain-containing protein</fullName>
    </recommendedName>
</protein>
<dbReference type="EMBL" id="BJYY01000006">
    <property type="protein sequence ID" value="GEO33280.1"/>
    <property type="molecule type" value="Genomic_DNA"/>
</dbReference>
<evidence type="ECO:0000259" key="1">
    <source>
        <dbReference type="Pfam" id="PF04248"/>
    </source>
</evidence>
<keyword evidence="3" id="KW-1185">Reference proteome</keyword>